<dbReference type="Pfam" id="PF00441">
    <property type="entry name" value="Acyl-CoA_dh_1"/>
    <property type="match status" value="1"/>
</dbReference>
<proteinExistence type="inferred from homology"/>
<evidence type="ECO:0000313" key="9">
    <source>
        <dbReference type="EMBL" id="MFC1414051.1"/>
    </source>
</evidence>
<comment type="similarity">
    <text evidence="2 5">Belongs to the acyl-CoA dehydrogenase family.</text>
</comment>
<keyword evidence="3 5" id="KW-0285">Flavoprotein</keyword>
<keyword evidence="5 9" id="KW-0560">Oxidoreductase</keyword>
<comment type="caution">
    <text evidence="9">The sequence shown here is derived from an EMBL/GenBank/DDBJ whole genome shotgun (WGS) entry which is preliminary data.</text>
</comment>
<dbReference type="Pfam" id="PF02770">
    <property type="entry name" value="Acyl-CoA_dh_M"/>
    <property type="match status" value="1"/>
</dbReference>
<evidence type="ECO:0000313" key="10">
    <source>
        <dbReference type="Proteomes" id="UP001592582"/>
    </source>
</evidence>
<dbReference type="InterPro" id="IPR046373">
    <property type="entry name" value="Acyl-CoA_Oxase/DH_mid-dom_sf"/>
</dbReference>
<feature type="domain" description="Acyl-CoA dehydrogenase/oxidase C-terminal" evidence="6">
    <location>
        <begin position="240"/>
        <end position="391"/>
    </location>
</feature>
<dbReference type="RefSeq" id="WP_380516969.1">
    <property type="nucleotide sequence ID" value="NZ_JBHEZX010000021.1"/>
</dbReference>
<protein>
    <submittedName>
        <fullName evidence="9">Acyl-CoA dehydrogenase family protein</fullName>
        <ecNumber evidence="9">1.-.-.-</ecNumber>
    </submittedName>
</protein>
<dbReference type="Proteomes" id="UP001592582">
    <property type="component" value="Unassembled WGS sequence"/>
</dbReference>
<evidence type="ECO:0000259" key="6">
    <source>
        <dbReference type="Pfam" id="PF00441"/>
    </source>
</evidence>
<evidence type="ECO:0000259" key="8">
    <source>
        <dbReference type="Pfam" id="PF02771"/>
    </source>
</evidence>
<dbReference type="Pfam" id="PF02771">
    <property type="entry name" value="Acyl-CoA_dh_N"/>
    <property type="match status" value="1"/>
</dbReference>
<evidence type="ECO:0000256" key="4">
    <source>
        <dbReference type="ARBA" id="ARBA00022827"/>
    </source>
</evidence>
<evidence type="ECO:0000256" key="1">
    <source>
        <dbReference type="ARBA" id="ARBA00001974"/>
    </source>
</evidence>
<comment type="cofactor">
    <cofactor evidence="1 5">
        <name>FAD</name>
        <dbReference type="ChEBI" id="CHEBI:57692"/>
    </cofactor>
</comment>
<dbReference type="InterPro" id="IPR036250">
    <property type="entry name" value="AcylCo_DH-like_C"/>
</dbReference>
<dbReference type="InterPro" id="IPR006091">
    <property type="entry name" value="Acyl-CoA_Oxase/DH_mid-dom"/>
</dbReference>
<dbReference type="PANTHER" id="PTHR43884:SF19">
    <property type="entry name" value="ACYL-COA DEHYDROGENASE FADE4-RELATED"/>
    <property type="match status" value="1"/>
</dbReference>
<accession>A0ABV6VKC8</accession>
<dbReference type="Gene3D" id="1.10.540.10">
    <property type="entry name" value="Acyl-CoA dehydrogenase/oxidase, N-terminal domain"/>
    <property type="match status" value="1"/>
</dbReference>
<dbReference type="Gene3D" id="1.20.140.10">
    <property type="entry name" value="Butyryl-CoA Dehydrogenase, subunit A, domain 3"/>
    <property type="match status" value="1"/>
</dbReference>
<dbReference type="EMBL" id="JBHEZX010000021">
    <property type="protein sequence ID" value="MFC1414051.1"/>
    <property type="molecule type" value="Genomic_DNA"/>
</dbReference>
<keyword evidence="4 5" id="KW-0274">FAD</keyword>
<dbReference type="InterPro" id="IPR037069">
    <property type="entry name" value="AcylCoA_DH/ox_N_sf"/>
</dbReference>
<sequence>MSQPSSGRPPVVATVAETVADLERFLGDPLTSDGPFGYAAVVEHEERGELPPGAVAAVREWGFHAYMVPRELGGRLGSLEEVFAVTRSVARRNLTVAVMFGSALLGVNPVWLWGSEEQRRRVADGLLSGELACFAVSEPDHGSDLQANETTAVADGDELVLTGGKWPVGNATRGRFVTVYAQLPGRGQSLILVDKSQLAEGSWTNRPFVRTLGLRGHDLSGVDFHGARVPADAVLGRRGAGLVEVLKALQITRTAIGALSLGTMDAALRIGLRHAQDRVLYGAPIRELPVIRELLTGAHLDLLIAECTALPAARALSVAPSRMSLWSSVVKYLVPVLGEEVVLDMGRVLGARGYLAEGVASGVFQKLQRDHAIASIFEGTTHVNLHAIASQLPKVATVADRSGPGGAEILAALFDRIRDAPEWHPDGNRLQLTNATEDEITRGWGDAVAELARLTGSDTGIPDPGRPADAEELAATVAAFGARRTAFYHRIATSPPDPASTRAQRDAAEHCVHHAAACCVLSWLHNRGGQDRPADLGWLILTLQRLLGRLEPGTELSPAQLPRFEEVMTAGLDAPGYFGLASFLPADTAPIAPPSRAGV</sequence>
<dbReference type="InterPro" id="IPR009075">
    <property type="entry name" value="AcylCo_DH/oxidase_C"/>
</dbReference>
<dbReference type="EC" id="1.-.-.-" evidence="9"/>
<evidence type="ECO:0000256" key="3">
    <source>
        <dbReference type="ARBA" id="ARBA00022630"/>
    </source>
</evidence>
<dbReference type="SUPFAM" id="SSF47203">
    <property type="entry name" value="Acyl-CoA dehydrogenase C-terminal domain-like"/>
    <property type="match status" value="1"/>
</dbReference>
<name>A0ABV6VKC8_9ACTN</name>
<dbReference type="CDD" id="cd00567">
    <property type="entry name" value="ACAD"/>
    <property type="match status" value="1"/>
</dbReference>
<evidence type="ECO:0000259" key="7">
    <source>
        <dbReference type="Pfam" id="PF02770"/>
    </source>
</evidence>
<feature type="domain" description="Acyl-CoA oxidase/dehydrogenase middle" evidence="7">
    <location>
        <begin position="133"/>
        <end position="225"/>
    </location>
</feature>
<organism evidence="9 10">
    <name type="scientific">Streptacidiphilus alkalitolerans</name>
    <dbReference type="NCBI Taxonomy" id="3342712"/>
    <lineage>
        <taxon>Bacteria</taxon>
        <taxon>Bacillati</taxon>
        <taxon>Actinomycetota</taxon>
        <taxon>Actinomycetes</taxon>
        <taxon>Kitasatosporales</taxon>
        <taxon>Streptomycetaceae</taxon>
        <taxon>Streptacidiphilus</taxon>
    </lineage>
</organism>
<evidence type="ECO:0000256" key="5">
    <source>
        <dbReference type="RuleBase" id="RU362125"/>
    </source>
</evidence>
<reference evidence="9 10" key="1">
    <citation type="submission" date="2024-09" db="EMBL/GenBank/DDBJ databases">
        <authorList>
            <person name="Lee S.D."/>
        </authorList>
    </citation>
    <scope>NUCLEOTIDE SEQUENCE [LARGE SCALE GENOMIC DNA]</scope>
    <source>
        <strain evidence="9 10">N1-1</strain>
    </source>
</reference>
<keyword evidence="10" id="KW-1185">Reference proteome</keyword>
<dbReference type="PANTHER" id="PTHR43884">
    <property type="entry name" value="ACYL-COA DEHYDROGENASE"/>
    <property type="match status" value="1"/>
</dbReference>
<dbReference type="GO" id="GO:0016491">
    <property type="term" value="F:oxidoreductase activity"/>
    <property type="evidence" value="ECO:0007669"/>
    <property type="project" value="UniProtKB-KW"/>
</dbReference>
<dbReference type="InterPro" id="IPR013786">
    <property type="entry name" value="AcylCoA_DH/ox_N"/>
</dbReference>
<gene>
    <name evidence="9" type="ORF">ACEZDG_32800</name>
</gene>
<feature type="domain" description="Acyl-CoA dehydrogenase/oxidase N-terminal" evidence="8">
    <location>
        <begin position="42"/>
        <end position="130"/>
    </location>
</feature>
<dbReference type="SUPFAM" id="SSF56645">
    <property type="entry name" value="Acyl-CoA dehydrogenase NM domain-like"/>
    <property type="match status" value="1"/>
</dbReference>
<evidence type="ECO:0000256" key="2">
    <source>
        <dbReference type="ARBA" id="ARBA00009347"/>
    </source>
</evidence>
<dbReference type="Gene3D" id="2.40.110.10">
    <property type="entry name" value="Butyryl-CoA Dehydrogenase, subunit A, domain 2"/>
    <property type="match status" value="1"/>
</dbReference>
<dbReference type="InterPro" id="IPR009100">
    <property type="entry name" value="AcylCoA_DH/oxidase_NM_dom_sf"/>
</dbReference>